<dbReference type="AlphaFoldDB" id="A0A917E1Z3"/>
<dbReference type="PANTHER" id="PTHR32507:SF7">
    <property type="entry name" value="K(+)_H(+) ANTIPORTER NHAP2"/>
    <property type="match status" value="1"/>
</dbReference>
<dbReference type="GO" id="GO:1902600">
    <property type="term" value="P:proton transmembrane transport"/>
    <property type="evidence" value="ECO:0007669"/>
    <property type="project" value="InterPro"/>
</dbReference>
<evidence type="ECO:0000256" key="3">
    <source>
        <dbReference type="ARBA" id="ARBA00022449"/>
    </source>
</evidence>
<dbReference type="NCBIfam" id="NF003714">
    <property type="entry name" value="PRK05326.1-1"/>
    <property type="match status" value="1"/>
</dbReference>
<feature type="transmembrane region" description="Helical" evidence="10">
    <location>
        <begin position="6"/>
        <end position="26"/>
    </location>
</feature>
<dbReference type="Proteomes" id="UP000644699">
    <property type="component" value="Unassembled WGS sequence"/>
</dbReference>
<sequence length="623" mass="67078">MLEPMYLGILVGTVLVLMAAFSSLLAARFGAPLLLLFLSIGLVAGEDGLGLHFDNAGLAYFIGSMALAIILFDSGIGTPMAAFRQSAAPALTLATLGVPITAAVFGLAAHYILHIPPLQGLLLGSIVGSTDAAAVFFLLRIGGINVRDRVRSTLEVESGSNDPMAIFLTITFVEILRGKGGLDALDWHVLVLFLRQMGLGLVAGLAGGWVIGRLLNRLRLERGLVPIFTLTLAMLLFAATGAADGSGFLATYVAGLVTGNSRIRSGPTLRQFSDGLTWLAQIIMFLVLGLLATPSQFGAIALPALGLAAVLIFVARPIAVWFCMLPFDFTSRETAFISWVGLRGSVSILLAIVPLIGGIDQNRILFNTAFIVVLASLMAQGWTIGFVARRLGLIVPRKIGPVEKFELELPGTATHELLSYRVVPGSPVARGERLPRWARPSLVIRDGQSMSYQYAGRLQANDYVYLFIASRYPRLLDRLFASPVELGPDDTDFFGDFPVDPKRPMRFLAAAYDVALDERIAARPIGDYMVERLGGRAEYGDRVPVGPIELIVRDTDESGAILAAGLALDPDASRETEITLFLNLRGWWRRLSRDRRAASEPAPMAETRPADLPSPLVAEKEVG</sequence>
<dbReference type="NCBIfam" id="NF003716">
    <property type="entry name" value="PRK05326.1-3"/>
    <property type="match status" value="1"/>
</dbReference>
<comment type="subcellular location">
    <subcellularLocation>
        <location evidence="1">Cell membrane</location>
        <topology evidence="1">Multi-pass membrane protein</topology>
    </subcellularLocation>
</comment>
<dbReference type="Gene3D" id="1.20.1530.20">
    <property type="match status" value="1"/>
</dbReference>
<comment type="caution">
    <text evidence="12">The sequence shown here is derived from an EMBL/GenBank/DDBJ whole genome shotgun (WGS) entry which is preliminary data.</text>
</comment>
<dbReference type="InterPro" id="IPR006153">
    <property type="entry name" value="Cation/H_exchanger_TM"/>
</dbReference>
<feature type="region of interest" description="Disordered" evidence="9">
    <location>
        <begin position="598"/>
        <end position="623"/>
    </location>
</feature>
<dbReference type="PANTHER" id="PTHR32507">
    <property type="entry name" value="NA(+)/H(+) ANTIPORTER 1"/>
    <property type="match status" value="1"/>
</dbReference>
<keyword evidence="6 10" id="KW-1133">Transmembrane helix</keyword>
<dbReference type="GO" id="GO:0005886">
    <property type="term" value="C:plasma membrane"/>
    <property type="evidence" value="ECO:0007669"/>
    <property type="project" value="UniProtKB-SubCell"/>
</dbReference>
<feature type="transmembrane region" description="Helical" evidence="10">
    <location>
        <begin position="364"/>
        <end position="388"/>
    </location>
</feature>
<feature type="transmembrane region" description="Helical" evidence="10">
    <location>
        <begin position="336"/>
        <end position="358"/>
    </location>
</feature>
<feature type="transmembrane region" description="Helical" evidence="10">
    <location>
        <begin position="33"/>
        <end position="53"/>
    </location>
</feature>
<keyword evidence="4" id="KW-1003">Cell membrane</keyword>
<feature type="transmembrane region" description="Helical" evidence="10">
    <location>
        <begin position="189"/>
        <end position="211"/>
    </location>
</feature>
<keyword evidence="3" id="KW-0050">Antiport</keyword>
<reference evidence="12" key="2">
    <citation type="submission" date="2020-09" db="EMBL/GenBank/DDBJ databases">
        <authorList>
            <person name="Sun Q."/>
            <person name="Zhou Y."/>
        </authorList>
    </citation>
    <scope>NUCLEOTIDE SEQUENCE</scope>
    <source>
        <strain evidence="12">CGMCC 1.15367</strain>
    </source>
</reference>
<dbReference type="RefSeq" id="WP_188907226.1">
    <property type="nucleotide sequence ID" value="NZ_BMIQ01000001.1"/>
</dbReference>
<feature type="domain" description="Cation/H+ exchanger transmembrane" evidence="11">
    <location>
        <begin position="17"/>
        <end position="389"/>
    </location>
</feature>
<evidence type="ECO:0000256" key="1">
    <source>
        <dbReference type="ARBA" id="ARBA00004651"/>
    </source>
</evidence>
<feature type="transmembrane region" description="Helical" evidence="10">
    <location>
        <begin position="90"/>
        <end position="112"/>
    </location>
</feature>
<gene>
    <name evidence="12" type="ORF">GCM10011390_11630</name>
</gene>
<evidence type="ECO:0000313" key="12">
    <source>
        <dbReference type="EMBL" id="GGD94552.1"/>
    </source>
</evidence>
<evidence type="ECO:0000256" key="9">
    <source>
        <dbReference type="SAM" id="MobiDB-lite"/>
    </source>
</evidence>
<proteinExistence type="predicted"/>
<feature type="transmembrane region" description="Helical" evidence="10">
    <location>
        <begin position="300"/>
        <end position="324"/>
    </location>
</feature>
<evidence type="ECO:0000256" key="6">
    <source>
        <dbReference type="ARBA" id="ARBA00022989"/>
    </source>
</evidence>
<keyword evidence="5 10" id="KW-0812">Transmembrane</keyword>
<organism evidence="12 13">
    <name type="scientific">Aureimonas endophytica</name>
    <dbReference type="NCBI Taxonomy" id="2027858"/>
    <lineage>
        <taxon>Bacteria</taxon>
        <taxon>Pseudomonadati</taxon>
        <taxon>Pseudomonadota</taxon>
        <taxon>Alphaproteobacteria</taxon>
        <taxon>Hyphomicrobiales</taxon>
        <taxon>Aurantimonadaceae</taxon>
        <taxon>Aureimonas</taxon>
    </lineage>
</organism>
<evidence type="ECO:0000259" key="11">
    <source>
        <dbReference type="Pfam" id="PF00999"/>
    </source>
</evidence>
<feature type="transmembrane region" description="Helical" evidence="10">
    <location>
        <begin position="275"/>
        <end position="294"/>
    </location>
</feature>
<feature type="transmembrane region" description="Helical" evidence="10">
    <location>
        <begin position="59"/>
        <end position="83"/>
    </location>
</feature>
<feature type="transmembrane region" description="Helical" evidence="10">
    <location>
        <begin position="118"/>
        <end position="139"/>
    </location>
</feature>
<keyword evidence="13" id="KW-1185">Reference proteome</keyword>
<keyword evidence="7" id="KW-0406">Ion transport</keyword>
<keyword evidence="2" id="KW-0813">Transport</keyword>
<protein>
    <submittedName>
        <fullName evidence="12">K+/H+ antiporter</fullName>
    </submittedName>
</protein>
<evidence type="ECO:0000256" key="10">
    <source>
        <dbReference type="SAM" id="Phobius"/>
    </source>
</evidence>
<evidence type="ECO:0000256" key="7">
    <source>
        <dbReference type="ARBA" id="ARBA00023065"/>
    </source>
</evidence>
<evidence type="ECO:0000256" key="8">
    <source>
        <dbReference type="ARBA" id="ARBA00023136"/>
    </source>
</evidence>
<keyword evidence="8 10" id="KW-0472">Membrane</keyword>
<dbReference type="EMBL" id="BMIQ01000001">
    <property type="protein sequence ID" value="GGD94552.1"/>
    <property type="molecule type" value="Genomic_DNA"/>
</dbReference>
<dbReference type="Pfam" id="PF00999">
    <property type="entry name" value="Na_H_Exchanger"/>
    <property type="match status" value="1"/>
</dbReference>
<dbReference type="InterPro" id="IPR038770">
    <property type="entry name" value="Na+/solute_symporter_sf"/>
</dbReference>
<feature type="transmembrane region" description="Helical" evidence="10">
    <location>
        <begin position="160"/>
        <end position="177"/>
    </location>
</feature>
<feature type="transmembrane region" description="Helical" evidence="10">
    <location>
        <begin position="223"/>
        <end position="240"/>
    </location>
</feature>
<evidence type="ECO:0000256" key="5">
    <source>
        <dbReference type="ARBA" id="ARBA00022692"/>
    </source>
</evidence>
<evidence type="ECO:0000256" key="2">
    <source>
        <dbReference type="ARBA" id="ARBA00022448"/>
    </source>
</evidence>
<dbReference type="GO" id="GO:0015297">
    <property type="term" value="F:antiporter activity"/>
    <property type="evidence" value="ECO:0007669"/>
    <property type="project" value="UniProtKB-KW"/>
</dbReference>
<dbReference type="NCBIfam" id="NF003715">
    <property type="entry name" value="PRK05326.1-2"/>
    <property type="match status" value="1"/>
</dbReference>
<reference evidence="12" key="1">
    <citation type="journal article" date="2014" name="Int. J. Syst. Evol. Microbiol.">
        <title>Complete genome sequence of Corynebacterium casei LMG S-19264T (=DSM 44701T), isolated from a smear-ripened cheese.</title>
        <authorList>
            <consortium name="US DOE Joint Genome Institute (JGI-PGF)"/>
            <person name="Walter F."/>
            <person name="Albersmeier A."/>
            <person name="Kalinowski J."/>
            <person name="Ruckert C."/>
        </authorList>
    </citation>
    <scope>NUCLEOTIDE SEQUENCE</scope>
    <source>
        <strain evidence="12">CGMCC 1.15367</strain>
    </source>
</reference>
<name>A0A917E1Z3_9HYPH</name>
<evidence type="ECO:0000256" key="4">
    <source>
        <dbReference type="ARBA" id="ARBA00022475"/>
    </source>
</evidence>
<accession>A0A917E1Z3</accession>
<evidence type="ECO:0000313" key="13">
    <source>
        <dbReference type="Proteomes" id="UP000644699"/>
    </source>
</evidence>